<evidence type="ECO:0000313" key="2">
    <source>
        <dbReference type="EMBL" id="MBW29284.1"/>
    </source>
</evidence>
<proteinExistence type="predicted"/>
<keyword evidence="1" id="KW-1133">Transmembrane helix</keyword>
<reference evidence="2" key="1">
    <citation type="submission" date="2018-01" db="EMBL/GenBank/DDBJ databases">
        <title>An insight into the sialome of Amazonian anophelines.</title>
        <authorList>
            <person name="Ribeiro J.M."/>
            <person name="Scarpassa V."/>
            <person name="Calvo E."/>
        </authorList>
    </citation>
    <scope>NUCLEOTIDE SEQUENCE</scope>
    <source>
        <tissue evidence="2">Salivary glands</tissue>
    </source>
</reference>
<keyword evidence="1" id="KW-0812">Transmembrane</keyword>
<feature type="transmembrane region" description="Helical" evidence="1">
    <location>
        <begin position="6"/>
        <end position="25"/>
    </location>
</feature>
<accession>A0A2M3ZL64</accession>
<dbReference type="EMBL" id="GGFM01008533">
    <property type="protein sequence ID" value="MBW29284.1"/>
    <property type="molecule type" value="Transcribed_RNA"/>
</dbReference>
<protein>
    <submittedName>
        <fullName evidence="2">Uncharacterized protein</fullName>
    </submittedName>
</protein>
<organism evidence="2">
    <name type="scientific">Anopheles braziliensis</name>
    <dbReference type="NCBI Taxonomy" id="58242"/>
    <lineage>
        <taxon>Eukaryota</taxon>
        <taxon>Metazoa</taxon>
        <taxon>Ecdysozoa</taxon>
        <taxon>Arthropoda</taxon>
        <taxon>Hexapoda</taxon>
        <taxon>Insecta</taxon>
        <taxon>Pterygota</taxon>
        <taxon>Neoptera</taxon>
        <taxon>Endopterygota</taxon>
        <taxon>Diptera</taxon>
        <taxon>Nematocera</taxon>
        <taxon>Culicoidea</taxon>
        <taxon>Culicidae</taxon>
        <taxon>Anophelinae</taxon>
        <taxon>Anopheles</taxon>
    </lineage>
</organism>
<evidence type="ECO:0000256" key="1">
    <source>
        <dbReference type="SAM" id="Phobius"/>
    </source>
</evidence>
<dbReference type="AlphaFoldDB" id="A0A2M3ZL64"/>
<name>A0A2M3ZL64_9DIPT</name>
<keyword evidence="1" id="KW-0472">Membrane</keyword>
<sequence length="99" mass="11545">MSIRVLYFHSIYTFIVSAVCANLILKCESCVDRMHIAEVIPMLQTKKFSTVHSALYGASVFHSNYANYRQLCLYRLSFFWHLSTKSGLKRSKKFNKIQN</sequence>